<dbReference type="EMBL" id="GU071101">
    <property type="protein sequence ID" value="ADO98690.1"/>
    <property type="molecule type" value="Genomic_DNA"/>
</dbReference>
<organism evidence="1 2">
    <name type="scientific">Prochlorococcus phage P-HM1</name>
    <dbReference type="NCBI Taxonomy" id="445700"/>
    <lineage>
        <taxon>Viruses</taxon>
        <taxon>Duplodnaviria</taxon>
        <taxon>Heunggongvirae</taxon>
        <taxon>Uroviricota</taxon>
        <taxon>Caudoviricetes</taxon>
        <taxon>Eurybiavirus</taxon>
        <taxon>Eurybiavirus PHM2</taxon>
    </lineage>
</organism>
<dbReference type="Proteomes" id="UP000006530">
    <property type="component" value="Segment"/>
</dbReference>
<accession>E3SMP7</accession>
<dbReference type="OrthoDB" id="36473at10239"/>
<proteinExistence type="predicted"/>
<reference evidence="1 2" key="1">
    <citation type="journal article" date="2010" name="Environ. Microbiol.">
        <title>Genomic analysis of oceanic cyanobacterial myoviruses compared with T4-like myoviruses from diverse hosts and environments.</title>
        <authorList>
            <person name="Sullivan M.B."/>
            <person name="Huang K.H."/>
            <person name="Ignacio-Espinoza J.C."/>
            <person name="Berlin A.M."/>
            <person name="Kelly L."/>
            <person name="Weigele P.R."/>
            <person name="DeFrancesco A.S."/>
            <person name="Kern S.E."/>
            <person name="Thompson L.R."/>
            <person name="Young S."/>
            <person name="Yandava C."/>
            <person name="Fu R."/>
            <person name="Krastins B."/>
            <person name="Chase M."/>
            <person name="Sarracino D."/>
            <person name="Osburne M.S."/>
            <person name="Henn M.R."/>
            <person name="Chisholm S.W."/>
        </authorList>
    </citation>
    <scope>NUCLEOTIDE SEQUENCE [LARGE SCALE GENOMIC DNA]</scope>
    <source>
        <strain evidence="1">M4-247</strain>
    </source>
</reference>
<dbReference type="RefSeq" id="YP_004322491.1">
    <property type="nucleotide sequence ID" value="NC_015280.1"/>
</dbReference>
<sequence>MFNDKLQPIYDGKVLVNQSAMDNPIVQSALAEMSKRNFEPQRINNYGVWYISDRH</sequence>
<gene>
    <name evidence="1" type="ORF">PHM1_066</name>
</gene>
<name>E3SMP7_9CAUD</name>
<evidence type="ECO:0000313" key="1">
    <source>
        <dbReference type="EMBL" id="ADO98690.1"/>
    </source>
</evidence>
<dbReference type="GeneID" id="10326979"/>
<keyword evidence="2" id="KW-1185">Reference proteome</keyword>
<protein>
    <submittedName>
        <fullName evidence="1">Uncharacterized protein</fullName>
    </submittedName>
</protein>
<evidence type="ECO:0000313" key="2">
    <source>
        <dbReference type="Proteomes" id="UP000006530"/>
    </source>
</evidence>
<dbReference type="KEGG" id="vg:10326979"/>